<dbReference type="InterPro" id="IPR005530">
    <property type="entry name" value="SPW"/>
</dbReference>
<accession>A0A6J4SHW5</accession>
<dbReference type="EMBL" id="CADCVJ010000229">
    <property type="protein sequence ID" value="CAA9494491.1"/>
    <property type="molecule type" value="Genomic_DNA"/>
</dbReference>
<dbReference type="AlphaFoldDB" id="A0A6J4SHW5"/>
<feature type="transmembrane region" description="Helical" evidence="2">
    <location>
        <begin position="51"/>
        <end position="72"/>
    </location>
</feature>
<evidence type="ECO:0000256" key="2">
    <source>
        <dbReference type="SAM" id="Phobius"/>
    </source>
</evidence>
<protein>
    <recommendedName>
        <fullName evidence="3">SPW repeat-containing integral membrane domain-containing protein</fullName>
    </recommendedName>
</protein>
<proteinExistence type="predicted"/>
<feature type="domain" description="SPW repeat-containing integral membrane" evidence="3">
    <location>
        <begin position="2"/>
        <end position="101"/>
    </location>
</feature>
<dbReference type="Pfam" id="PF03779">
    <property type="entry name" value="SPW"/>
    <property type="match status" value="1"/>
</dbReference>
<feature type="transmembrane region" description="Helical" evidence="2">
    <location>
        <begin position="84"/>
        <end position="103"/>
    </location>
</feature>
<evidence type="ECO:0000259" key="3">
    <source>
        <dbReference type="Pfam" id="PF03779"/>
    </source>
</evidence>
<gene>
    <name evidence="4" type="ORF">AVDCRST_MAG38-2842</name>
</gene>
<keyword evidence="2" id="KW-0472">Membrane</keyword>
<organism evidence="4">
    <name type="scientific">uncultured Solirubrobacteraceae bacterium</name>
    <dbReference type="NCBI Taxonomy" id="1162706"/>
    <lineage>
        <taxon>Bacteria</taxon>
        <taxon>Bacillati</taxon>
        <taxon>Actinomycetota</taxon>
        <taxon>Thermoleophilia</taxon>
        <taxon>Solirubrobacterales</taxon>
        <taxon>Solirubrobacteraceae</taxon>
        <taxon>environmental samples</taxon>
    </lineage>
</organism>
<keyword evidence="2" id="KW-0812">Transmembrane</keyword>
<feature type="transmembrane region" description="Helical" evidence="2">
    <location>
        <begin position="15"/>
        <end position="39"/>
    </location>
</feature>
<evidence type="ECO:0000256" key="1">
    <source>
        <dbReference type="SAM" id="MobiDB-lite"/>
    </source>
</evidence>
<name>A0A6J4SHW5_9ACTN</name>
<feature type="region of interest" description="Disordered" evidence="1">
    <location>
        <begin position="110"/>
        <end position="153"/>
    </location>
</feature>
<sequence>MLDYPTGLLLIASPLLFGFTDAGTAAVAIPVVLGVMILLQSLVTNYELSLLNLLPLPVHLATDVVGGVVLATTPSLVGFSDEGVNAWLPHVVIGLGLILSGLLTQPHRPGARGWHTVSTDGRGEWPDAQQPGPDGVDVGHTASEAGRPTGTER</sequence>
<evidence type="ECO:0000313" key="4">
    <source>
        <dbReference type="EMBL" id="CAA9494491.1"/>
    </source>
</evidence>
<keyword evidence="2" id="KW-1133">Transmembrane helix</keyword>
<reference evidence="4" key="1">
    <citation type="submission" date="2020-02" db="EMBL/GenBank/DDBJ databases">
        <authorList>
            <person name="Meier V. D."/>
        </authorList>
    </citation>
    <scope>NUCLEOTIDE SEQUENCE</scope>
    <source>
        <strain evidence="4">AVDCRST_MAG38</strain>
    </source>
</reference>